<protein>
    <recommendedName>
        <fullName evidence="3">RRM domain-containing protein</fullName>
    </recommendedName>
</protein>
<keyword evidence="1" id="KW-0694">RNA-binding</keyword>
<evidence type="ECO:0000256" key="2">
    <source>
        <dbReference type="SAM" id="MobiDB-lite"/>
    </source>
</evidence>
<dbReference type="PANTHER" id="PTHR37200:SF1">
    <property type="entry name" value="RNA-BINDING (RRM_RBD_RNP MOTIFS) FAMILY PROTEIN"/>
    <property type="match status" value="1"/>
</dbReference>
<feature type="region of interest" description="Disordered" evidence="2">
    <location>
        <begin position="172"/>
        <end position="194"/>
    </location>
</feature>
<keyword evidence="5" id="KW-1185">Reference proteome</keyword>
<reference evidence="5" key="1">
    <citation type="journal article" date="2010" name="Nat. Biotechnol.">
        <title>Draft genome sequence of the oilseed species Ricinus communis.</title>
        <authorList>
            <person name="Chan A.P."/>
            <person name="Crabtree J."/>
            <person name="Zhao Q."/>
            <person name="Lorenzi H."/>
            <person name="Orvis J."/>
            <person name="Puiu D."/>
            <person name="Melake-Berhan A."/>
            <person name="Jones K.M."/>
            <person name="Redman J."/>
            <person name="Chen G."/>
            <person name="Cahoon E.B."/>
            <person name="Gedil M."/>
            <person name="Stanke M."/>
            <person name="Haas B.J."/>
            <person name="Wortman J.R."/>
            <person name="Fraser-Liggett C.M."/>
            <person name="Ravel J."/>
            <person name="Rabinowicz P.D."/>
        </authorList>
    </citation>
    <scope>NUCLEOTIDE SEQUENCE [LARGE SCALE GENOMIC DNA]</scope>
    <source>
        <strain evidence="5">cv. Hale</strain>
    </source>
</reference>
<dbReference type="PROSITE" id="PS50102">
    <property type="entry name" value="RRM"/>
    <property type="match status" value="1"/>
</dbReference>
<dbReference type="STRING" id="3988.B9SZJ2"/>
<evidence type="ECO:0000256" key="1">
    <source>
        <dbReference type="PROSITE-ProRule" id="PRU00176"/>
    </source>
</evidence>
<dbReference type="SMART" id="SM00360">
    <property type="entry name" value="RRM"/>
    <property type="match status" value="1"/>
</dbReference>
<dbReference type="Gene3D" id="3.30.70.330">
    <property type="match status" value="1"/>
</dbReference>
<dbReference type="InterPro" id="IPR035979">
    <property type="entry name" value="RBD_domain_sf"/>
</dbReference>
<sequence>MMVSNSISLLTISTTTASTSNSISFRLLIPNGTLKSFSTVSQFTLRFKNNTFLSSPLPSQTTLFNFPSLSLKRCNLFSLYALKKKPRNGSTALMDMSDLEDDDDDFDDELDAFDDDFVDEGDEEEEGMLLPFGKMKKWLENKPRGFGEGKVYDTFVEDKLLEEIEQSRKAQAANLDTLKNNPVKPASEKDGQKNKVAEVIPSGIRVRIINLPKKRNIHRDLQLAFKEVPGVVNIFPAVSGNKKTKDPVCKGFAFVDFKSEEDADRFVQQFSGQSIVFGRIQKQIKCMMTNGHSSNSSDDESASSFYSDSNLTVPALEADIDANADMDDSCSEETSSDVPDDMDELRTEKLKDVTDSLESFSISDSDTGDIVQAIVKPTTGAFSQKKQDKRRATKKKVRPKATAEKAPKLEIPGSAKRLKIREKAVLTDVFSKYGSQSAIASCYSTKKGSAKVSRERKLDPTESATAPMEQEKDAFFVVRKGDVVGVYKSFTDCQAQVGSS</sequence>
<dbReference type="GO" id="GO:0003723">
    <property type="term" value="F:RNA binding"/>
    <property type="evidence" value="ECO:0007669"/>
    <property type="project" value="UniProtKB-UniRule"/>
</dbReference>
<accession>B9SZJ2</accession>
<feature type="domain" description="RRM" evidence="3">
    <location>
        <begin position="204"/>
        <end position="291"/>
    </location>
</feature>
<dbReference type="InParanoid" id="B9SZJ2"/>
<organism evidence="4 5">
    <name type="scientific">Ricinus communis</name>
    <name type="common">Castor bean</name>
    <dbReference type="NCBI Taxonomy" id="3988"/>
    <lineage>
        <taxon>Eukaryota</taxon>
        <taxon>Viridiplantae</taxon>
        <taxon>Streptophyta</taxon>
        <taxon>Embryophyta</taxon>
        <taxon>Tracheophyta</taxon>
        <taxon>Spermatophyta</taxon>
        <taxon>Magnoliopsida</taxon>
        <taxon>eudicotyledons</taxon>
        <taxon>Gunneridae</taxon>
        <taxon>Pentapetalae</taxon>
        <taxon>rosids</taxon>
        <taxon>fabids</taxon>
        <taxon>Malpighiales</taxon>
        <taxon>Euphorbiaceae</taxon>
        <taxon>Acalyphoideae</taxon>
        <taxon>Acalypheae</taxon>
        <taxon>Ricinus</taxon>
    </lineage>
</organism>
<evidence type="ECO:0000313" key="4">
    <source>
        <dbReference type="EMBL" id="EEF30995.1"/>
    </source>
</evidence>
<proteinExistence type="predicted"/>
<dbReference type="Pfam" id="PF00076">
    <property type="entry name" value="RRM_1"/>
    <property type="match status" value="1"/>
</dbReference>
<feature type="region of interest" description="Disordered" evidence="2">
    <location>
        <begin position="381"/>
        <end position="405"/>
    </location>
</feature>
<feature type="compositionally biased region" description="Basic residues" evidence="2">
    <location>
        <begin position="387"/>
        <end position="399"/>
    </location>
</feature>
<dbReference type="Proteomes" id="UP000008311">
    <property type="component" value="Unassembled WGS sequence"/>
</dbReference>
<dbReference type="InterPro" id="IPR012677">
    <property type="entry name" value="Nucleotide-bd_a/b_plait_sf"/>
</dbReference>
<dbReference type="FunCoup" id="B9SZJ2">
    <property type="interactions" value="832"/>
</dbReference>
<dbReference type="SUPFAM" id="SSF54928">
    <property type="entry name" value="RNA-binding domain, RBD"/>
    <property type="match status" value="1"/>
</dbReference>
<dbReference type="eggNOG" id="ENOG502QPWD">
    <property type="taxonomic scope" value="Eukaryota"/>
</dbReference>
<dbReference type="AlphaFoldDB" id="B9SZJ2"/>
<evidence type="ECO:0000313" key="5">
    <source>
        <dbReference type="Proteomes" id="UP000008311"/>
    </source>
</evidence>
<dbReference type="EMBL" id="EQ974277">
    <property type="protein sequence ID" value="EEF30995.1"/>
    <property type="molecule type" value="Genomic_DNA"/>
</dbReference>
<name>B9SZJ2_RICCO</name>
<dbReference type="PANTHER" id="PTHR37200">
    <property type="entry name" value="RNA-BINDING (RRM/RBD/RNP MOTIFS) FAMILY PROTEIN"/>
    <property type="match status" value="1"/>
</dbReference>
<dbReference type="InterPro" id="IPR000504">
    <property type="entry name" value="RRM_dom"/>
</dbReference>
<gene>
    <name evidence="4" type="ORF">RCOM_0394460</name>
</gene>
<feature type="non-terminal residue" evidence="4">
    <location>
        <position position="500"/>
    </location>
</feature>
<evidence type="ECO:0000259" key="3">
    <source>
        <dbReference type="PROSITE" id="PS50102"/>
    </source>
</evidence>
<dbReference type="CDD" id="cd00590">
    <property type="entry name" value="RRM_SF"/>
    <property type="match status" value="1"/>
</dbReference>